<dbReference type="PROSITE" id="PS51755">
    <property type="entry name" value="OMPR_PHOB"/>
    <property type="match status" value="1"/>
</dbReference>
<evidence type="ECO:0000256" key="1">
    <source>
        <dbReference type="ARBA" id="ARBA00023015"/>
    </source>
</evidence>
<dbReference type="InterPro" id="IPR016032">
    <property type="entry name" value="Sig_transdc_resp-reg_C-effctor"/>
</dbReference>
<dbReference type="AlphaFoldDB" id="A0A9X2BQZ3"/>
<dbReference type="Gene3D" id="1.10.10.10">
    <property type="entry name" value="Winged helix-like DNA-binding domain superfamily/Winged helix DNA-binding domain"/>
    <property type="match status" value="1"/>
</dbReference>
<dbReference type="InterPro" id="IPR036388">
    <property type="entry name" value="WH-like_DNA-bd_sf"/>
</dbReference>
<evidence type="ECO:0000313" key="7">
    <source>
        <dbReference type="EMBL" id="MCK8488387.1"/>
    </source>
</evidence>
<dbReference type="InterPro" id="IPR008984">
    <property type="entry name" value="SMAD_FHA_dom_sf"/>
</dbReference>
<evidence type="ECO:0000256" key="2">
    <source>
        <dbReference type="ARBA" id="ARBA00023125"/>
    </source>
</evidence>
<dbReference type="SUPFAM" id="SSF49879">
    <property type="entry name" value="SMAD/FHA domain"/>
    <property type="match status" value="1"/>
</dbReference>
<feature type="domain" description="OmpR/PhoB-type" evidence="6">
    <location>
        <begin position="132"/>
        <end position="235"/>
    </location>
</feature>
<keyword evidence="1" id="KW-0805">Transcription regulation</keyword>
<evidence type="ECO:0000256" key="4">
    <source>
        <dbReference type="PROSITE-ProRule" id="PRU01091"/>
    </source>
</evidence>
<protein>
    <submittedName>
        <fullName evidence="7">Winged helix-turn-helix domain-containing protein</fullName>
    </submittedName>
</protein>
<keyword evidence="3" id="KW-0804">Transcription</keyword>
<evidence type="ECO:0000259" key="5">
    <source>
        <dbReference type="PROSITE" id="PS50006"/>
    </source>
</evidence>
<dbReference type="SMART" id="SM00240">
    <property type="entry name" value="FHA"/>
    <property type="match status" value="1"/>
</dbReference>
<comment type="caution">
    <text evidence="7">The sequence shown here is derived from an EMBL/GenBank/DDBJ whole genome shotgun (WGS) entry which is preliminary data.</text>
</comment>
<dbReference type="Pfam" id="PF00486">
    <property type="entry name" value="Trans_reg_C"/>
    <property type="match status" value="1"/>
</dbReference>
<name>A0A9X2BQZ3_9BACL</name>
<dbReference type="Gene3D" id="2.60.200.20">
    <property type="match status" value="1"/>
</dbReference>
<dbReference type="SUPFAM" id="SSF46894">
    <property type="entry name" value="C-terminal effector domain of the bipartite response regulators"/>
    <property type="match status" value="1"/>
</dbReference>
<organism evidence="7 8">
    <name type="scientific">Paenibacillus mellifer</name>
    <dbReference type="NCBI Taxonomy" id="2937794"/>
    <lineage>
        <taxon>Bacteria</taxon>
        <taxon>Bacillati</taxon>
        <taxon>Bacillota</taxon>
        <taxon>Bacilli</taxon>
        <taxon>Bacillales</taxon>
        <taxon>Paenibacillaceae</taxon>
        <taxon>Paenibacillus</taxon>
    </lineage>
</organism>
<feature type="domain" description="FHA" evidence="5">
    <location>
        <begin position="36"/>
        <end position="88"/>
    </location>
</feature>
<proteinExistence type="predicted"/>
<dbReference type="Proteomes" id="UP001139534">
    <property type="component" value="Unassembled WGS sequence"/>
</dbReference>
<dbReference type="CDD" id="cd00060">
    <property type="entry name" value="FHA"/>
    <property type="match status" value="1"/>
</dbReference>
<dbReference type="GO" id="GO:0006355">
    <property type="term" value="P:regulation of DNA-templated transcription"/>
    <property type="evidence" value="ECO:0007669"/>
    <property type="project" value="InterPro"/>
</dbReference>
<reference evidence="7" key="1">
    <citation type="submission" date="2022-04" db="EMBL/GenBank/DDBJ databases">
        <authorList>
            <person name="Seo M.-J."/>
        </authorList>
    </citation>
    <scope>NUCLEOTIDE SEQUENCE</scope>
    <source>
        <strain evidence="7">MBLB2552</strain>
    </source>
</reference>
<dbReference type="PROSITE" id="PS50006">
    <property type="entry name" value="FHA_DOMAIN"/>
    <property type="match status" value="1"/>
</dbReference>
<dbReference type="RefSeq" id="WP_248552465.1">
    <property type="nucleotide sequence ID" value="NZ_JALPRK010000013.1"/>
</dbReference>
<sequence>MIKWRGLGVDTFACIYILRGDPFRPGTCLYLDQDVTEIGRTSSDNFPDMAFTNIFISRKHLLIRKEGDRAVAYDMGSRHGTELNGVRMIAHAPYVLETNDILKLARGTSVLHFSYSPGEQTLEFEPVVSSAHPEPIEGPVTIHWEKRECVVDGVKISMSEKEYLLLKLLHEHPNRLVTIHDIKQKVWYDRNPGPDGLPDVTIDELTTLIYRIRKKFGRDTFQINAIRGSGYILETE</sequence>
<evidence type="ECO:0000259" key="6">
    <source>
        <dbReference type="PROSITE" id="PS51755"/>
    </source>
</evidence>
<dbReference type="InterPro" id="IPR001867">
    <property type="entry name" value="OmpR/PhoB-type_DNA-bd"/>
</dbReference>
<evidence type="ECO:0000256" key="3">
    <source>
        <dbReference type="ARBA" id="ARBA00023163"/>
    </source>
</evidence>
<dbReference type="InterPro" id="IPR000253">
    <property type="entry name" value="FHA_dom"/>
</dbReference>
<accession>A0A9X2BQZ3</accession>
<evidence type="ECO:0000313" key="8">
    <source>
        <dbReference type="Proteomes" id="UP001139534"/>
    </source>
</evidence>
<keyword evidence="8" id="KW-1185">Reference proteome</keyword>
<dbReference type="GO" id="GO:0003677">
    <property type="term" value="F:DNA binding"/>
    <property type="evidence" value="ECO:0007669"/>
    <property type="project" value="UniProtKB-UniRule"/>
</dbReference>
<dbReference type="GO" id="GO:0000160">
    <property type="term" value="P:phosphorelay signal transduction system"/>
    <property type="evidence" value="ECO:0007669"/>
    <property type="project" value="InterPro"/>
</dbReference>
<feature type="DNA-binding region" description="OmpR/PhoB-type" evidence="4">
    <location>
        <begin position="132"/>
        <end position="235"/>
    </location>
</feature>
<keyword evidence="2 4" id="KW-0238">DNA-binding</keyword>
<gene>
    <name evidence="7" type="ORF">M0651_14515</name>
</gene>
<dbReference type="SMART" id="SM00862">
    <property type="entry name" value="Trans_reg_C"/>
    <property type="match status" value="1"/>
</dbReference>
<dbReference type="EMBL" id="JALPRK010000013">
    <property type="protein sequence ID" value="MCK8488387.1"/>
    <property type="molecule type" value="Genomic_DNA"/>
</dbReference>
<dbReference type="Pfam" id="PF00498">
    <property type="entry name" value="FHA"/>
    <property type="match status" value="1"/>
</dbReference>